<reference evidence="2" key="1">
    <citation type="submission" date="2021-03" db="EMBL/GenBank/DDBJ databases">
        <authorList>
            <person name="Jaffe A."/>
        </authorList>
    </citation>
    <scope>NUCLEOTIDE SEQUENCE</scope>
    <source>
        <strain evidence="2">RIFCSPLOWO2_01_FULL_58_19</strain>
    </source>
</reference>
<dbReference type="PANTHER" id="PTHR39639">
    <property type="entry name" value="CHROMOSOME 16, WHOLE GENOME SHOTGUN SEQUENCE"/>
    <property type="match status" value="1"/>
</dbReference>
<dbReference type="Pfam" id="PF03235">
    <property type="entry name" value="GmrSD_N"/>
    <property type="match status" value="1"/>
</dbReference>
<sequence>MAYQSKKRKSVQINVQDFIEKWLPLIDLDADYQREEIWPPWKKARLINSLVQDIDIPKIYLAETKDDVYECIDGKQRITAIVEFFKPSYFGDDFSPRRPLKVKLTEEKDAPEFSYRELEQKENKLAKFITDEYKLDFSILVKPDDKLIRETFARLQLGDPLKSGESLHSMTGDLRDFIFKVKGRDMLFFRHTKLSFKRFSREFALAQMVLNSFSKRISGEFRRARYEDIANDFEQYKKIGADSKSIKHVEAVLEVMDKEFGKDAELISSRAVAVSAYLFVEELINEGRRNDVSKFVQFYLRLIREIKNQMKLLRDFKAPTNKAVLDYFHKYVLQASVEKPSVTKRHEFLLKSFGKYKKTGEVISDELAKTLFKND</sequence>
<dbReference type="EMBL" id="JAGVWE010000002">
    <property type="protein sequence ID" value="MBS3062273.1"/>
    <property type="molecule type" value="Genomic_DNA"/>
</dbReference>
<dbReference type="PANTHER" id="PTHR39639:SF1">
    <property type="entry name" value="DUF262 DOMAIN-CONTAINING PROTEIN"/>
    <property type="match status" value="1"/>
</dbReference>
<proteinExistence type="predicted"/>
<feature type="domain" description="GmrSD restriction endonucleases N-terminal" evidence="1">
    <location>
        <begin position="30"/>
        <end position="141"/>
    </location>
</feature>
<organism evidence="2 3">
    <name type="scientific">Candidatus Iainarchaeum sp</name>
    <dbReference type="NCBI Taxonomy" id="3101447"/>
    <lineage>
        <taxon>Archaea</taxon>
        <taxon>Candidatus Iainarchaeota</taxon>
        <taxon>Candidatus Iainarchaeia</taxon>
        <taxon>Candidatus Iainarchaeales</taxon>
        <taxon>Candidatus Iainarchaeaceae</taxon>
        <taxon>Candidatus Iainarchaeum</taxon>
    </lineage>
</organism>
<gene>
    <name evidence="2" type="ORF">J4203_00225</name>
</gene>
<name>A0A8T4L4N6_9ARCH</name>
<protein>
    <submittedName>
        <fullName evidence="2">DUF262 domain-containing protein</fullName>
    </submittedName>
</protein>
<evidence type="ECO:0000313" key="3">
    <source>
        <dbReference type="Proteomes" id="UP000678237"/>
    </source>
</evidence>
<evidence type="ECO:0000259" key="1">
    <source>
        <dbReference type="Pfam" id="PF03235"/>
    </source>
</evidence>
<reference evidence="2" key="2">
    <citation type="submission" date="2021-05" db="EMBL/GenBank/DDBJ databases">
        <title>Protein family content uncovers lineage relationships and bacterial pathway maintenance mechanisms in DPANN archaea.</title>
        <authorList>
            <person name="Castelle C.J."/>
            <person name="Meheust R."/>
            <person name="Jaffe A.L."/>
            <person name="Seitz K."/>
            <person name="Gong X."/>
            <person name="Baker B.J."/>
            <person name="Banfield J.F."/>
        </authorList>
    </citation>
    <scope>NUCLEOTIDE SEQUENCE</scope>
    <source>
        <strain evidence="2">RIFCSPLOWO2_01_FULL_58_19</strain>
    </source>
</reference>
<accession>A0A8T4L4N6</accession>
<dbReference type="Proteomes" id="UP000678237">
    <property type="component" value="Unassembled WGS sequence"/>
</dbReference>
<evidence type="ECO:0000313" key="2">
    <source>
        <dbReference type="EMBL" id="MBS3062273.1"/>
    </source>
</evidence>
<dbReference type="AlphaFoldDB" id="A0A8T4L4N6"/>
<comment type="caution">
    <text evidence="2">The sequence shown here is derived from an EMBL/GenBank/DDBJ whole genome shotgun (WGS) entry which is preliminary data.</text>
</comment>
<dbReference type="InterPro" id="IPR004919">
    <property type="entry name" value="GmrSD_N"/>
</dbReference>